<protein>
    <submittedName>
        <fullName evidence="1">Uncharacterized protein</fullName>
    </submittedName>
</protein>
<dbReference type="Proteomes" id="UP001447188">
    <property type="component" value="Unassembled WGS sequence"/>
</dbReference>
<name>A0ABR3GDQ2_9PEZI</name>
<reference evidence="1 2" key="1">
    <citation type="submission" date="2024-02" db="EMBL/GenBank/DDBJ databases">
        <title>Discinaceae phylogenomics.</title>
        <authorList>
            <person name="Dirks A.C."/>
            <person name="James T.Y."/>
        </authorList>
    </citation>
    <scope>NUCLEOTIDE SEQUENCE [LARGE SCALE GENOMIC DNA]</scope>
    <source>
        <strain evidence="1 2">ACD0624</strain>
    </source>
</reference>
<dbReference type="EMBL" id="JBBBZM010000105">
    <property type="protein sequence ID" value="KAL0634063.1"/>
    <property type="molecule type" value="Genomic_DNA"/>
</dbReference>
<proteinExistence type="predicted"/>
<keyword evidence="2" id="KW-1185">Reference proteome</keyword>
<evidence type="ECO:0000313" key="1">
    <source>
        <dbReference type="EMBL" id="KAL0634063.1"/>
    </source>
</evidence>
<sequence>MEAPTNEEWIAAHPQGAAVLLRVTCVKGYWKGAEHYHHILPPPEGSDRTWFDREKFLKKTTSPRGIVRIAAKCLVRDGSRVDEEIKGLFTDVMEELKDIYEEDMVMTEDWVALQADFDGGIVSLILVNGDCSLRELIDDFFESRPGAGEPLVLTPIPREAVWREN</sequence>
<comment type="caution">
    <text evidence="1">The sequence shown here is derived from an EMBL/GenBank/DDBJ whole genome shotgun (WGS) entry which is preliminary data.</text>
</comment>
<gene>
    <name evidence="1" type="ORF">Q9L58_007011</name>
</gene>
<accession>A0ABR3GDQ2</accession>
<organism evidence="1 2">
    <name type="scientific">Discina gigas</name>
    <dbReference type="NCBI Taxonomy" id="1032678"/>
    <lineage>
        <taxon>Eukaryota</taxon>
        <taxon>Fungi</taxon>
        <taxon>Dikarya</taxon>
        <taxon>Ascomycota</taxon>
        <taxon>Pezizomycotina</taxon>
        <taxon>Pezizomycetes</taxon>
        <taxon>Pezizales</taxon>
        <taxon>Discinaceae</taxon>
        <taxon>Discina</taxon>
    </lineage>
</organism>
<evidence type="ECO:0000313" key="2">
    <source>
        <dbReference type="Proteomes" id="UP001447188"/>
    </source>
</evidence>